<dbReference type="OrthoDB" id="367897at2"/>
<dbReference type="Gene3D" id="1.10.3720.10">
    <property type="entry name" value="MetI-like"/>
    <property type="match status" value="1"/>
</dbReference>
<dbReference type="EMBL" id="ABCB02000014">
    <property type="protein sequence ID" value="EDO62505.1"/>
    <property type="molecule type" value="Genomic_DNA"/>
</dbReference>
<evidence type="ECO:0000256" key="3">
    <source>
        <dbReference type="ARBA" id="ARBA00022475"/>
    </source>
</evidence>
<feature type="transmembrane region" description="Helical" evidence="7">
    <location>
        <begin position="75"/>
        <end position="96"/>
    </location>
</feature>
<dbReference type="Proteomes" id="UP000220611">
    <property type="component" value="Unassembled WGS sequence"/>
</dbReference>
<keyword evidence="4 7" id="KW-0812">Transmembrane</keyword>
<gene>
    <name evidence="10" type="ORF">CH238_09640</name>
    <name evidence="9" type="ORF">CLOLEP_00627</name>
</gene>
<feature type="domain" description="ABC transmembrane type-1" evidence="8">
    <location>
        <begin position="71"/>
        <end position="284"/>
    </location>
</feature>
<feature type="transmembrane region" description="Helical" evidence="7">
    <location>
        <begin position="12"/>
        <end position="38"/>
    </location>
</feature>
<dbReference type="eggNOG" id="COG1175">
    <property type="taxonomic scope" value="Bacteria"/>
</dbReference>
<dbReference type="InterPro" id="IPR051393">
    <property type="entry name" value="ABC_transporter_permease"/>
</dbReference>
<evidence type="ECO:0000259" key="8">
    <source>
        <dbReference type="PROSITE" id="PS50928"/>
    </source>
</evidence>
<dbReference type="GO" id="GO:0005886">
    <property type="term" value="C:plasma membrane"/>
    <property type="evidence" value="ECO:0007669"/>
    <property type="project" value="UniProtKB-SubCell"/>
</dbReference>
<evidence type="ECO:0000313" key="12">
    <source>
        <dbReference type="Proteomes" id="UP000220611"/>
    </source>
</evidence>
<evidence type="ECO:0000256" key="4">
    <source>
        <dbReference type="ARBA" id="ARBA00022692"/>
    </source>
</evidence>
<accession>A7VQ00</accession>
<reference evidence="9 11" key="1">
    <citation type="submission" date="2007-08" db="EMBL/GenBank/DDBJ databases">
        <title>Draft genome sequence of Clostridium leptum (DSM 753).</title>
        <authorList>
            <person name="Sudarsanam P."/>
            <person name="Ley R."/>
            <person name="Guruge J."/>
            <person name="Turnbaugh P.J."/>
            <person name="Mahowald M."/>
            <person name="Liep D."/>
            <person name="Gordon J."/>
        </authorList>
    </citation>
    <scope>NUCLEOTIDE SEQUENCE [LARGE SCALE GENOMIC DNA]</scope>
    <source>
        <strain evidence="9 11">DSM 753</strain>
    </source>
</reference>
<evidence type="ECO:0000313" key="9">
    <source>
        <dbReference type="EMBL" id="EDO62505.1"/>
    </source>
</evidence>
<dbReference type="PANTHER" id="PTHR30193">
    <property type="entry name" value="ABC TRANSPORTER PERMEASE PROTEIN"/>
    <property type="match status" value="1"/>
</dbReference>
<dbReference type="Pfam" id="PF00528">
    <property type="entry name" value="BPD_transp_1"/>
    <property type="match status" value="1"/>
</dbReference>
<dbReference type="SUPFAM" id="SSF161098">
    <property type="entry name" value="MetI-like"/>
    <property type="match status" value="1"/>
</dbReference>
<feature type="transmembrane region" description="Helical" evidence="7">
    <location>
        <begin position="270"/>
        <end position="287"/>
    </location>
</feature>
<evidence type="ECO:0000313" key="11">
    <source>
        <dbReference type="Proteomes" id="UP000003490"/>
    </source>
</evidence>
<feature type="transmembrane region" description="Helical" evidence="7">
    <location>
        <begin position="108"/>
        <end position="129"/>
    </location>
</feature>
<keyword evidence="2 7" id="KW-0813">Transport</keyword>
<feature type="transmembrane region" description="Helical" evidence="7">
    <location>
        <begin position="160"/>
        <end position="181"/>
    </location>
</feature>
<reference evidence="9 11" key="2">
    <citation type="submission" date="2007-08" db="EMBL/GenBank/DDBJ databases">
        <authorList>
            <person name="Fulton L."/>
            <person name="Clifton S."/>
            <person name="Fulton B."/>
            <person name="Xu J."/>
            <person name="Minx P."/>
            <person name="Pepin K.H."/>
            <person name="Johnson M."/>
            <person name="Thiruvilangam P."/>
            <person name="Bhonagiri V."/>
            <person name="Nash W.E."/>
            <person name="Wang C."/>
            <person name="Mardis E.R."/>
            <person name="Wilson R.K."/>
        </authorList>
    </citation>
    <scope>NUCLEOTIDE SEQUENCE [LARGE SCALE GENOMIC DNA]</scope>
    <source>
        <strain evidence="9 11">DSM 753</strain>
    </source>
</reference>
<evidence type="ECO:0000256" key="6">
    <source>
        <dbReference type="ARBA" id="ARBA00023136"/>
    </source>
</evidence>
<dbReference type="InterPro" id="IPR035906">
    <property type="entry name" value="MetI-like_sf"/>
</dbReference>
<evidence type="ECO:0000256" key="7">
    <source>
        <dbReference type="RuleBase" id="RU363032"/>
    </source>
</evidence>
<dbReference type="GO" id="GO:0055085">
    <property type="term" value="P:transmembrane transport"/>
    <property type="evidence" value="ECO:0007669"/>
    <property type="project" value="InterPro"/>
</dbReference>
<comment type="caution">
    <text evidence="9">The sequence shown here is derived from an EMBL/GenBank/DDBJ whole genome shotgun (WGS) entry which is preliminary data.</text>
</comment>
<keyword evidence="5 7" id="KW-1133">Transmembrane helix</keyword>
<evidence type="ECO:0000313" key="10">
    <source>
        <dbReference type="EMBL" id="PEQ24142.1"/>
    </source>
</evidence>
<dbReference type="HOGENOM" id="CLU_016047_0_2_9"/>
<protein>
    <submittedName>
        <fullName evidence="9">ABC transporter, permease protein</fullName>
    </submittedName>
    <submittedName>
        <fullName evidence="10">Sugar ABC transporter permease</fullName>
    </submittedName>
</protein>
<keyword evidence="12" id="KW-1185">Reference proteome</keyword>
<dbReference type="AlphaFoldDB" id="A7VQ00"/>
<evidence type="ECO:0000256" key="5">
    <source>
        <dbReference type="ARBA" id="ARBA00022989"/>
    </source>
</evidence>
<keyword evidence="3" id="KW-1003">Cell membrane</keyword>
<dbReference type="EMBL" id="NOXF01000007">
    <property type="protein sequence ID" value="PEQ24142.1"/>
    <property type="molecule type" value="Genomic_DNA"/>
</dbReference>
<organism evidence="9 11">
    <name type="scientific">[Clostridium] leptum DSM 753</name>
    <dbReference type="NCBI Taxonomy" id="428125"/>
    <lineage>
        <taxon>Bacteria</taxon>
        <taxon>Bacillati</taxon>
        <taxon>Bacillota</taxon>
        <taxon>Clostridia</taxon>
        <taxon>Eubacteriales</taxon>
        <taxon>Oscillospiraceae</taxon>
        <taxon>Oscillospiraceae incertae sedis</taxon>
    </lineage>
</organism>
<dbReference type="Proteomes" id="UP000003490">
    <property type="component" value="Unassembled WGS sequence"/>
</dbReference>
<feature type="transmembrane region" description="Helical" evidence="7">
    <location>
        <begin position="216"/>
        <end position="237"/>
    </location>
</feature>
<sequence>MKRKHKDNLTAFLFLTPTLVVFIVLVAAPVLFSIFLSFTDWNFLSGFEGIKWVGLSNFSDLLEDRTFIQAVGNTFIYTIATVPVSILIALILAYLLNEKVYLKTPLRLCFFIPYISSAVALAAVFKVLFRENGPINMFCQHVLQMETPPAWFADSSLNKIPIIIFLIWTAIGYELVIYMAAMQNISPSLYEAAEIDGASGFVKFTRITFPLISPTTFYLVIVRLIATFKLFTAVNIMTFGTPARANTTIVTRVYEEAFNNYKFGYASAEAWVLVAIILIITLINFWGQKKWVHY</sequence>
<evidence type="ECO:0000256" key="2">
    <source>
        <dbReference type="ARBA" id="ARBA00022448"/>
    </source>
</evidence>
<proteinExistence type="inferred from homology"/>
<keyword evidence="6 7" id="KW-0472">Membrane</keyword>
<dbReference type="PANTHER" id="PTHR30193:SF37">
    <property type="entry name" value="INNER MEMBRANE ABC TRANSPORTER PERMEASE PROTEIN YCJO"/>
    <property type="match status" value="1"/>
</dbReference>
<evidence type="ECO:0000256" key="1">
    <source>
        <dbReference type="ARBA" id="ARBA00004651"/>
    </source>
</evidence>
<reference evidence="10 12" key="3">
    <citation type="submission" date="2017-07" db="EMBL/GenBank/DDBJ databases">
        <title>Prevalence of linear plasmids in Cutibacterium (Propionibacterium) acnes isolates obtained from prostatic tissue.</title>
        <authorList>
            <person name="Davidsson S."/>
            <person name="Carlsson J."/>
            <person name="Molling P."/>
            <person name="Andren O."/>
            <person name="Andersson S.-O."/>
            <person name="Brzuszkiewicz E."/>
            <person name="Poehlein A."/>
            <person name="Al-Zeer M."/>
            <person name="Brinkmann V."/>
            <person name="Scavenius C."/>
            <person name="Nazipi S."/>
            <person name="Soderquist B."/>
            <person name="Bruggemann H."/>
        </authorList>
    </citation>
    <scope>NUCLEOTIDE SEQUENCE [LARGE SCALE GENOMIC DNA]</scope>
    <source>
        <strain evidence="10 12">DSM 753</strain>
    </source>
</reference>
<comment type="subcellular location">
    <subcellularLocation>
        <location evidence="1 7">Cell membrane</location>
        <topology evidence="1 7">Multi-pass membrane protein</topology>
    </subcellularLocation>
</comment>
<name>A7VQ00_9FIRM</name>
<dbReference type="PROSITE" id="PS50928">
    <property type="entry name" value="ABC_TM1"/>
    <property type="match status" value="1"/>
</dbReference>
<dbReference type="InterPro" id="IPR000515">
    <property type="entry name" value="MetI-like"/>
</dbReference>
<comment type="similarity">
    <text evidence="7">Belongs to the binding-protein-dependent transport system permease family.</text>
</comment>
<dbReference type="CDD" id="cd06261">
    <property type="entry name" value="TM_PBP2"/>
    <property type="match status" value="1"/>
</dbReference>